<accession>A0A9W6N926</accession>
<evidence type="ECO:0000313" key="2">
    <source>
        <dbReference type="EMBL" id="GLK81971.1"/>
    </source>
</evidence>
<evidence type="ECO:0000313" key="3">
    <source>
        <dbReference type="Proteomes" id="UP001143330"/>
    </source>
</evidence>
<protein>
    <submittedName>
        <fullName evidence="2">Uncharacterized protein</fullName>
    </submittedName>
</protein>
<feature type="region of interest" description="Disordered" evidence="1">
    <location>
        <begin position="1"/>
        <end position="40"/>
    </location>
</feature>
<dbReference type="EMBL" id="BSFM01000001">
    <property type="protein sequence ID" value="GLK81971.1"/>
    <property type="molecule type" value="Genomic_DNA"/>
</dbReference>
<reference evidence="2" key="2">
    <citation type="submission" date="2023-01" db="EMBL/GenBank/DDBJ databases">
        <authorList>
            <person name="Sun Q."/>
            <person name="Evtushenko L."/>
        </authorList>
    </citation>
    <scope>NUCLEOTIDE SEQUENCE</scope>
    <source>
        <strain evidence="2">VKM B-2789</strain>
    </source>
</reference>
<organism evidence="2 3">
    <name type="scientific">Ancylobacter defluvii</name>
    <dbReference type="NCBI Taxonomy" id="1282440"/>
    <lineage>
        <taxon>Bacteria</taxon>
        <taxon>Pseudomonadati</taxon>
        <taxon>Pseudomonadota</taxon>
        <taxon>Alphaproteobacteria</taxon>
        <taxon>Hyphomicrobiales</taxon>
        <taxon>Xanthobacteraceae</taxon>
        <taxon>Ancylobacter</taxon>
    </lineage>
</organism>
<comment type="caution">
    <text evidence="2">The sequence shown here is derived from an EMBL/GenBank/DDBJ whole genome shotgun (WGS) entry which is preliminary data.</text>
</comment>
<reference evidence="2" key="1">
    <citation type="journal article" date="2014" name="Int. J. Syst. Evol. Microbiol.">
        <title>Complete genome sequence of Corynebacterium casei LMG S-19264T (=DSM 44701T), isolated from a smear-ripened cheese.</title>
        <authorList>
            <consortium name="US DOE Joint Genome Institute (JGI-PGF)"/>
            <person name="Walter F."/>
            <person name="Albersmeier A."/>
            <person name="Kalinowski J."/>
            <person name="Ruckert C."/>
        </authorList>
    </citation>
    <scope>NUCLEOTIDE SEQUENCE</scope>
    <source>
        <strain evidence="2">VKM B-2789</strain>
    </source>
</reference>
<feature type="compositionally biased region" description="Basic and acidic residues" evidence="1">
    <location>
        <begin position="1"/>
        <end position="16"/>
    </location>
</feature>
<dbReference type="Proteomes" id="UP001143330">
    <property type="component" value="Unassembled WGS sequence"/>
</dbReference>
<name>A0A9W6N926_9HYPH</name>
<proteinExistence type="predicted"/>
<keyword evidence="3" id="KW-1185">Reference proteome</keyword>
<sequence>MLRRADTGSVEAEARRRGPRAPMARYGHHAGATTENRRLGTTASRYLLGNDFDAETGRAPKT</sequence>
<gene>
    <name evidence="2" type="ORF">GCM10017653_00400</name>
</gene>
<dbReference type="AlphaFoldDB" id="A0A9W6N926"/>
<evidence type="ECO:0000256" key="1">
    <source>
        <dbReference type="SAM" id="MobiDB-lite"/>
    </source>
</evidence>